<dbReference type="EMBL" id="RSCK01000010">
    <property type="protein sequence ID" value="RUT12895.1"/>
    <property type="molecule type" value="Genomic_DNA"/>
</dbReference>
<dbReference type="AlphaFoldDB" id="A0AB37UN85"/>
<evidence type="ECO:0000313" key="2">
    <source>
        <dbReference type="Proteomes" id="UP000282574"/>
    </source>
</evidence>
<evidence type="ECO:0008006" key="3">
    <source>
        <dbReference type="Google" id="ProtNLM"/>
    </source>
</evidence>
<keyword evidence="2" id="KW-1185">Reference proteome</keyword>
<proteinExistence type="predicted"/>
<protein>
    <recommendedName>
        <fullName evidence="3">DUF4278 domain-containing protein</fullName>
    </recommendedName>
</protein>
<dbReference type="Proteomes" id="UP000282574">
    <property type="component" value="Unassembled WGS sequence"/>
</dbReference>
<dbReference type="InterPro" id="IPR025458">
    <property type="entry name" value="DUF4278"/>
</dbReference>
<dbReference type="Pfam" id="PF14105">
    <property type="entry name" value="DUF4278"/>
    <property type="match status" value="1"/>
</dbReference>
<name>A0AB37UN85_9CYAN</name>
<organism evidence="1 2">
    <name type="scientific">Chroococcidiopsis cubana SAG 39.79</name>
    <dbReference type="NCBI Taxonomy" id="388085"/>
    <lineage>
        <taxon>Bacteria</taxon>
        <taxon>Bacillati</taxon>
        <taxon>Cyanobacteriota</taxon>
        <taxon>Cyanophyceae</taxon>
        <taxon>Chroococcidiopsidales</taxon>
        <taxon>Chroococcidiopsidaceae</taxon>
        <taxon>Chroococcidiopsis</taxon>
    </lineage>
</organism>
<evidence type="ECO:0000313" key="1">
    <source>
        <dbReference type="EMBL" id="RUT12895.1"/>
    </source>
</evidence>
<comment type="caution">
    <text evidence="1">The sequence shown here is derived from an EMBL/GenBank/DDBJ whole genome shotgun (WGS) entry which is preliminary data.</text>
</comment>
<sequence length="178" mass="20268">METEVGSHPEGTRLILVKLLKKFDLKNLNYRGEAMKLSYRGVSYEQNSPQIETMAGAAGGTYRGATWNHQYLRHIPVPQPKVDLKYRGVAYSTGDPIDVEVVRLRREYTQVNGATANTTAIATKQKPAKSDRQQVLQELHSTHLDHLRRNLERRLQIARKKGDNHLIQLLEAESRQLA</sequence>
<reference evidence="1 2" key="1">
    <citation type="journal article" date="2019" name="Genome Biol. Evol.">
        <title>Day and night: Metabolic profiles and evolutionary relationships of six axenic non-marine cyanobacteria.</title>
        <authorList>
            <person name="Will S.E."/>
            <person name="Henke P."/>
            <person name="Boedeker C."/>
            <person name="Huang S."/>
            <person name="Brinkmann H."/>
            <person name="Rohde M."/>
            <person name="Jarek M."/>
            <person name="Friedl T."/>
            <person name="Seufert S."/>
            <person name="Schumacher M."/>
            <person name="Overmann J."/>
            <person name="Neumann-Schaal M."/>
            <person name="Petersen J."/>
        </authorList>
    </citation>
    <scope>NUCLEOTIDE SEQUENCE [LARGE SCALE GENOMIC DNA]</scope>
    <source>
        <strain evidence="1 2">SAG 39.79</strain>
    </source>
</reference>
<accession>A0AB37UN85</accession>
<gene>
    <name evidence="1" type="ORF">DSM107010_17400</name>
</gene>